<dbReference type="InterPro" id="IPR002347">
    <property type="entry name" value="SDR_fam"/>
</dbReference>
<organism evidence="3 4">
    <name type="scientific">Bradyrhizobium jicamae</name>
    <dbReference type="NCBI Taxonomy" id="280332"/>
    <lineage>
        <taxon>Bacteria</taxon>
        <taxon>Pseudomonadati</taxon>
        <taxon>Pseudomonadota</taxon>
        <taxon>Alphaproteobacteria</taxon>
        <taxon>Hyphomicrobiales</taxon>
        <taxon>Nitrobacteraceae</taxon>
        <taxon>Bradyrhizobium</taxon>
    </lineage>
</organism>
<name>A0ABS5FDP8_9BRAD</name>
<accession>A0ABS5FDP8</accession>
<protein>
    <submittedName>
        <fullName evidence="3">Glucose 1-dehydrogenase</fullName>
        <ecNumber evidence="3">1.1.1.47</ecNumber>
    </submittedName>
</protein>
<dbReference type="SUPFAM" id="SSF51735">
    <property type="entry name" value="NAD(P)-binding Rossmann-fold domains"/>
    <property type="match status" value="1"/>
</dbReference>
<dbReference type="PANTHER" id="PTHR24321:SF8">
    <property type="entry name" value="ESTRADIOL 17-BETA-DEHYDROGENASE 8-RELATED"/>
    <property type="match status" value="1"/>
</dbReference>
<dbReference type="NCBIfam" id="NF005559">
    <property type="entry name" value="PRK07231.1"/>
    <property type="match status" value="1"/>
</dbReference>
<dbReference type="InterPro" id="IPR036291">
    <property type="entry name" value="NAD(P)-bd_dom_sf"/>
</dbReference>
<dbReference type="Gene3D" id="3.40.50.720">
    <property type="entry name" value="NAD(P)-binding Rossmann-like Domain"/>
    <property type="match status" value="1"/>
</dbReference>
<evidence type="ECO:0000256" key="1">
    <source>
        <dbReference type="ARBA" id="ARBA00006484"/>
    </source>
</evidence>
<proteinExistence type="inferred from homology"/>
<dbReference type="PRINTS" id="PR00081">
    <property type="entry name" value="GDHRDH"/>
</dbReference>
<dbReference type="GO" id="GO:0047936">
    <property type="term" value="F:glucose 1-dehydrogenase [NAD(P)+] activity"/>
    <property type="evidence" value="ECO:0007669"/>
    <property type="project" value="UniProtKB-EC"/>
</dbReference>
<dbReference type="PRINTS" id="PR00080">
    <property type="entry name" value="SDRFAMILY"/>
</dbReference>
<dbReference type="EMBL" id="JAFCJH010000004">
    <property type="protein sequence ID" value="MBR0794917.1"/>
    <property type="molecule type" value="Genomic_DNA"/>
</dbReference>
<keyword evidence="4" id="KW-1185">Reference proteome</keyword>
<dbReference type="PROSITE" id="PS00061">
    <property type="entry name" value="ADH_SHORT"/>
    <property type="match status" value="1"/>
</dbReference>
<keyword evidence="2 3" id="KW-0560">Oxidoreductase</keyword>
<dbReference type="EC" id="1.1.1.47" evidence="3"/>
<comment type="similarity">
    <text evidence="1">Belongs to the short-chain dehydrogenases/reductases (SDR) family.</text>
</comment>
<dbReference type="Pfam" id="PF13561">
    <property type="entry name" value="adh_short_C2"/>
    <property type="match status" value="1"/>
</dbReference>
<dbReference type="InterPro" id="IPR020904">
    <property type="entry name" value="Sc_DH/Rdtase_CS"/>
</dbReference>
<evidence type="ECO:0000256" key="2">
    <source>
        <dbReference type="ARBA" id="ARBA00023002"/>
    </source>
</evidence>
<evidence type="ECO:0000313" key="4">
    <source>
        <dbReference type="Proteomes" id="UP001315278"/>
    </source>
</evidence>
<sequence length="235" mass="25332">MITGAARGQGAAEARRFLEEGAHVVINDILDEEGARLAADLGDRAIFVRHDVAKEDSWRALFEEVEQKFGRCDVLVNNAAVFRLASIADTSVEMMETFFRVNHLGTLLGMKYAAPLMKKNGGGVIINISSIGGLRGFPRAVAYGSTKWAVRGMTKVAAMELASDGIRVNSVHPGFITTDMHKELTEEELRIGAEMTPLKRHGQPSEVAALVSFLASDEAGFITGAEIAVDGGWTL</sequence>
<evidence type="ECO:0000313" key="3">
    <source>
        <dbReference type="EMBL" id="MBR0794917.1"/>
    </source>
</evidence>
<dbReference type="Proteomes" id="UP001315278">
    <property type="component" value="Unassembled WGS sequence"/>
</dbReference>
<reference evidence="4" key="1">
    <citation type="journal article" date="2021" name="ISME J.">
        <title>Evolutionary origin and ecological implication of a unique nif island in free-living Bradyrhizobium lineages.</title>
        <authorList>
            <person name="Tao J."/>
        </authorList>
    </citation>
    <scope>NUCLEOTIDE SEQUENCE [LARGE SCALE GENOMIC DNA]</scope>
    <source>
        <strain evidence="4">SZCCT0434</strain>
    </source>
</reference>
<gene>
    <name evidence="3" type="ORF">JQ615_05885</name>
</gene>
<comment type="caution">
    <text evidence="3">The sequence shown here is derived from an EMBL/GenBank/DDBJ whole genome shotgun (WGS) entry which is preliminary data.</text>
</comment>
<dbReference type="PANTHER" id="PTHR24321">
    <property type="entry name" value="DEHYDROGENASES, SHORT CHAIN"/>
    <property type="match status" value="1"/>
</dbReference>